<dbReference type="Proteomes" id="UP000076842">
    <property type="component" value="Unassembled WGS sequence"/>
</dbReference>
<comment type="subcellular location">
    <subcellularLocation>
        <location evidence="1">Nucleus</location>
    </subcellularLocation>
</comment>
<dbReference type="InterPro" id="IPR027370">
    <property type="entry name" value="Znf-RING_euk"/>
</dbReference>
<dbReference type="GO" id="GO:0004386">
    <property type="term" value="F:helicase activity"/>
    <property type="evidence" value="ECO:0007669"/>
    <property type="project" value="UniProtKB-KW"/>
</dbReference>
<feature type="domain" description="Helicase ATP-binding" evidence="13">
    <location>
        <begin position="644"/>
        <end position="829"/>
    </location>
</feature>
<feature type="compositionally biased region" description="Basic residues" evidence="11">
    <location>
        <begin position="1194"/>
        <end position="1205"/>
    </location>
</feature>
<dbReference type="PROSITE" id="PS50089">
    <property type="entry name" value="ZF_RING_2"/>
    <property type="match status" value="1"/>
</dbReference>
<evidence type="ECO:0000313" key="16">
    <source>
        <dbReference type="Proteomes" id="UP000076842"/>
    </source>
</evidence>
<dbReference type="SMART" id="SM00184">
    <property type="entry name" value="RING"/>
    <property type="match status" value="1"/>
</dbReference>
<dbReference type="Pfam" id="PF13445">
    <property type="entry name" value="zf-RING_UBOX"/>
    <property type="match status" value="1"/>
</dbReference>
<dbReference type="InterPro" id="IPR001650">
    <property type="entry name" value="Helicase_C-like"/>
</dbReference>
<dbReference type="GO" id="GO:0008270">
    <property type="term" value="F:zinc ion binding"/>
    <property type="evidence" value="ECO:0007669"/>
    <property type="project" value="UniProtKB-KW"/>
</dbReference>
<dbReference type="InterPro" id="IPR014001">
    <property type="entry name" value="Helicase_ATP-bd"/>
</dbReference>
<dbReference type="InterPro" id="IPR049730">
    <property type="entry name" value="SNF2/RAD54-like_C"/>
</dbReference>
<feature type="region of interest" description="Disordered" evidence="11">
    <location>
        <begin position="380"/>
        <end position="399"/>
    </location>
</feature>
<dbReference type="Gene3D" id="3.40.50.10810">
    <property type="entry name" value="Tandem AAA-ATPase domain"/>
    <property type="match status" value="1"/>
</dbReference>
<dbReference type="GO" id="GO:0008094">
    <property type="term" value="F:ATP-dependent activity, acting on DNA"/>
    <property type="evidence" value="ECO:0007669"/>
    <property type="project" value="TreeGrafter"/>
</dbReference>
<name>A0A165JD77_9BASI</name>
<organism evidence="15 16">
    <name type="scientific">Calocera cornea HHB12733</name>
    <dbReference type="NCBI Taxonomy" id="1353952"/>
    <lineage>
        <taxon>Eukaryota</taxon>
        <taxon>Fungi</taxon>
        <taxon>Dikarya</taxon>
        <taxon>Basidiomycota</taxon>
        <taxon>Agaricomycotina</taxon>
        <taxon>Dacrymycetes</taxon>
        <taxon>Dacrymycetales</taxon>
        <taxon>Dacrymycetaceae</taxon>
        <taxon>Calocera</taxon>
    </lineage>
</organism>
<dbReference type="InterPro" id="IPR000330">
    <property type="entry name" value="SNF2_N"/>
</dbReference>
<feature type="compositionally biased region" description="Acidic residues" evidence="11">
    <location>
        <begin position="1211"/>
        <end position="1228"/>
    </location>
</feature>
<dbReference type="InterPro" id="IPR017907">
    <property type="entry name" value="Znf_RING_CS"/>
</dbReference>
<dbReference type="InterPro" id="IPR002464">
    <property type="entry name" value="DNA/RNA_helicase_DEAH_CS"/>
</dbReference>
<dbReference type="GO" id="GO:0005524">
    <property type="term" value="F:ATP binding"/>
    <property type="evidence" value="ECO:0007669"/>
    <property type="project" value="UniProtKB-KW"/>
</dbReference>
<dbReference type="STRING" id="1353952.A0A165JD77"/>
<dbReference type="SUPFAM" id="SSF57850">
    <property type="entry name" value="RING/U-box"/>
    <property type="match status" value="1"/>
</dbReference>
<evidence type="ECO:0000256" key="7">
    <source>
        <dbReference type="ARBA" id="ARBA00022806"/>
    </source>
</evidence>
<dbReference type="CDD" id="cd18008">
    <property type="entry name" value="DEXDc_SHPRH-like"/>
    <property type="match status" value="1"/>
</dbReference>
<dbReference type="OrthoDB" id="423559at2759"/>
<dbReference type="InterPro" id="IPR001841">
    <property type="entry name" value="Znf_RING"/>
</dbReference>
<keyword evidence="4" id="KW-0547">Nucleotide-binding</keyword>
<reference evidence="15 16" key="1">
    <citation type="journal article" date="2016" name="Mol. Biol. Evol.">
        <title>Comparative Genomics of Early-Diverging Mushroom-Forming Fungi Provides Insights into the Origins of Lignocellulose Decay Capabilities.</title>
        <authorList>
            <person name="Nagy L.G."/>
            <person name="Riley R."/>
            <person name="Tritt A."/>
            <person name="Adam C."/>
            <person name="Daum C."/>
            <person name="Floudas D."/>
            <person name="Sun H."/>
            <person name="Yadav J.S."/>
            <person name="Pangilinan J."/>
            <person name="Larsson K.H."/>
            <person name="Matsuura K."/>
            <person name="Barry K."/>
            <person name="Labutti K."/>
            <person name="Kuo R."/>
            <person name="Ohm R.A."/>
            <person name="Bhattacharya S.S."/>
            <person name="Shirouzu T."/>
            <person name="Yoshinaga Y."/>
            <person name="Martin F.M."/>
            <person name="Grigoriev I.V."/>
            <person name="Hibbett D.S."/>
        </authorList>
    </citation>
    <scope>NUCLEOTIDE SEQUENCE [LARGE SCALE GENOMIC DNA]</scope>
    <source>
        <strain evidence="15 16">HHB12733</strain>
    </source>
</reference>
<dbReference type="SMART" id="SM00487">
    <property type="entry name" value="DEXDc"/>
    <property type="match status" value="1"/>
</dbReference>
<keyword evidence="5 10" id="KW-0863">Zinc-finger</keyword>
<sequence length="1431" mass="158542">MDDTRAIAERQLQGLSRAPDAYVKELHRFLQQRPGESNFTVFPTPKKGYGSVTCMRPGCSHKQVHLAYDNARFQGGLNDGIGSLTPYETHCDVYHPPPSGYMKPEPTQATPLSARGSSSHLAGRSSILDQLDGRAPATLPRVVKREVGMDLSRSVPSKRPVASLADDSDDDDVIDLTMDEPTLLQARKRARLSPKARLSAILVEAVKRCEEETMKREPLNGRDINSLAARPTPSSEDFDDDDVIDLTMDEIPTPASRKARLAPIFKREAMDVEEVNDRALTQLAPAAAPTPALAAAPTAAPAPVDAGISPARIQQILKNIRVDQAKVQKEITQLKRKARLGGRPPSSALAEKEALLAELKKEEHRTVQTFAARSAAIPESPFARMGNGGPSSLPKKEEPSSAVADLLARAVAGPSRGFGAQQPVAGPNQALPQPYAAWPGPSPGAGAQQSVAGPSQALTHPYAAWHAYHMARQAQAQPPAYGAQAVPGGVQQVPGIHPGPFGQTTFNQFVQTAAQNIGNGLHAGFNAMQNFAHMAAAHVPGGSAIEDAMDQLIGAGLPALGAGRLWGDDGGEEVDDAFNRRDNDAVNKFILAAGNAATFDASADVQKAMKGLGLQNQQQMLRGMDCVLLPHQLIAVKWMHDLETDQKFKRNGGILADEMGLGKTVQMIALMCRNPPIKGEPQGTLIVAPLSLLEQWKAEILDKTNGDQRIHIYHSTNPNKVKSKYQLKEYNVVITTYGTLAGEMPKSMMLQQKPTIGELEDAKKKAGLLFRINWHRIVLDEAHNIRNRPTRQSQAVTHLDAKYRWCLTGTPVINSLADLYGYFRFIRLRPWNDWRDYNDHVAGIQKKQPQLASERAQGILQTCLLRRKKDSMLDGKRLIELTNKEVVQTVLEFSPEERQIYEFVQGKIQAVFNRYLRAGTVLKNYSHILVLILRLKQLCCHPSLIQEQNDDQIMRTAGDDDKELSDEANRAVQLMGAAWVDQLKAKLFTVMAERVKTEQRSLDEEVDNDVCPVCFDTMTDPMVTACSHIYCNDCVEKLFEKAMEPGPEYKAAERPCPSCRQPISQEKLFRRSAFEPSDDQLAGILGRPGVKDEPFVQDEAYVKSEPFVKEESDDDLDMPSVDELISLGISPKQAKGKGRAQERVKKGRVKREQGKKRKGRSSLSESEDDDSEGSLDDFIVHTDEDEDEKDQRLTNRKKNKGKQRAIKPDPFSEDEIVDVDNLDDDSEEDIKPYRQKVTLKSFPKMSKFLPSTKMKSMMESITTWANEHPTDKVMVLSQFTSCLALVARYLDENDVSYVRYQGDMKKGERDQSIYQFQRKKGGPRVMLMSLKAGGVGLNLTRGNRVIALDLAWSEAVEHQAYDRVHRLGQTKDVLVQRLIIKDTIEDELLKIQARKRALADGSLGEGGGRKMGRLSVREIAALFGIHDLRRH</sequence>
<dbReference type="PANTHER" id="PTHR45626">
    <property type="entry name" value="TRANSCRIPTION TERMINATION FACTOR 2-RELATED"/>
    <property type="match status" value="1"/>
</dbReference>
<dbReference type="SMART" id="SM00490">
    <property type="entry name" value="HELICc"/>
    <property type="match status" value="1"/>
</dbReference>
<dbReference type="GO" id="GO:0000724">
    <property type="term" value="P:double-strand break repair via homologous recombination"/>
    <property type="evidence" value="ECO:0007669"/>
    <property type="project" value="TreeGrafter"/>
</dbReference>
<evidence type="ECO:0000256" key="6">
    <source>
        <dbReference type="ARBA" id="ARBA00022801"/>
    </source>
</evidence>
<feature type="domain" description="Helicase C-terminal" evidence="14">
    <location>
        <begin position="1257"/>
        <end position="1404"/>
    </location>
</feature>
<dbReference type="Pfam" id="PF00176">
    <property type="entry name" value="SNF2-rel_dom"/>
    <property type="match status" value="1"/>
</dbReference>
<comment type="similarity">
    <text evidence="2">Belongs to the SNF2/RAD54 helicase family.</text>
</comment>
<evidence type="ECO:0000259" key="12">
    <source>
        <dbReference type="PROSITE" id="PS50089"/>
    </source>
</evidence>
<proteinExistence type="inferred from homology"/>
<evidence type="ECO:0000256" key="5">
    <source>
        <dbReference type="ARBA" id="ARBA00022771"/>
    </source>
</evidence>
<dbReference type="PROSITE" id="PS00690">
    <property type="entry name" value="DEAH_ATP_HELICASE"/>
    <property type="match status" value="1"/>
</dbReference>
<feature type="compositionally biased region" description="Acidic residues" evidence="11">
    <location>
        <begin position="1165"/>
        <end position="1175"/>
    </location>
</feature>
<keyword evidence="9" id="KW-0067">ATP-binding</keyword>
<keyword evidence="3" id="KW-0479">Metal-binding</keyword>
<feature type="compositionally biased region" description="Low complexity" evidence="11">
    <location>
        <begin position="434"/>
        <end position="447"/>
    </location>
</feature>
<keyword evidence="6" id="KW-0378">Hydrolase</keyword>
<feature type="region of interest" description="Disordered" evidence="11">
    <location>
        <begin position="417"/>
        <end position="452"/>
    </location>
</feature>
<evidence type="ECO:0000256" key="3">
    <source>
        <dbReference type="ARBA" id="ARBA00022723"/>
    </source>
</evidence>
<dbReference type="Gene3D" id="3.30.40.10">
    <property type="entry name" value="Zinc/RING finger domain, C3HC4 (zinc finger)"/>
    <property type="match status" value="1"/>
</dbReference>
<evidence type="ECO:0000256" key="8">
    <source>
        <dbReference type="ARBA" id="ARBA00022833"/>
    </source>
</evidence>
<dbReference type="PROSITE" id="PS51192">
    <property type="entry name" value="HELICASE_ATP_BIND_1"/>
    <property type="match status" value="1"/>
</dbReference>
<dbReference type="InterPro" id="IPR027417">
    <property type="entry name" value="P-loop_NTPase"/>
</dbReference>
<dbReference type="GO" id="GO:0005737">
    <property type="term" value="C:cytoplasm"/>
    <property type="evidence" value="ECO:0007669"/>
    <property type="project" value="TreeGrafter"/>
</dbReference>
<feature type="compositionally biased region" description="Basic residues" evidence="11">
    <location>
        <begin position="1145"/>
        <end position="1160"/>
    </location>
</feature>
<dbReference type="PANTHER" id="PTHR45626:SF16">
    <property type="entry name" value="ATP-DEPENDENT HELICASE ULS1"/>
    <property type="match status" value="1"/>
</dbReference>
<evidence type="ECO:0000313" key="15">
    <source>
        <dbReference type="EMBL" id="KZT61690.1"/>
    </source>
</evidence>
<dbReference type="GO" id="GO:0005634">
    <property type="term" value="C:nucleus"/>
    <property type="evidence" value="ECO:0007669"/>
    <property type="project" value="UniProtKB-SubCell"/>
</dbReference>
<dbReference type="GO" id="GO:0016787">
    <property type="term" value="F:hydrolase activity"/>
    <property type="evidence" value="ECO:0007669"/>
    <property type="project" value="UniProtKB-KW"/>
</dbReference>
<dbReference type="PROSITE" id="PS00518">
    <property type="entry name" value="ZF_RING_1"/>
    <property type="match status" value="1"/>
</dbReference>
<keyword evidence="8" id="KW-0862">Zinc</keyword>
<evidence type="ECO:0000256" key="10">
    <source>
        <dbReference type="PROSITE-ProRule" id="PRU00175"/>
    </source>
</evidence>
<evidence type="ECO:0000259" key="14">
    <source>
        <dbReference type="PROSITE" id="PS51194"/>
    </source>
</evidence>
<evidence type="ECO:0000256" key="4">
    <source>
        <dbReference type="ARBA" id="ARBA00022741"/>
    </source>
</evidence>
<evidence type="ECO:0000256" key="1">
    <source>
        <dbReference type="ARBA" id="ARBA00004123"/>
    </source>
</evidence>
<feature type="non-terminal residue" evidence="15">
    <location>
        <position position="1"/>
    </location>
</feature>
<keyword evidence="7" id="KW-0347">Helicase</keyword>
<feature type="domain" description="RING-type" evidence="12">
    <location>
        <begin position="1011"/>
        <end position="1060"/>
    </location>
</feature>
<dbReference type="InterPro" id="IPR013083">
    <property type="entry name" value="Znf_RING/FYVE/PHD"/>
</dbReference>
<accession>A0A165JD77</accession>
<evidence type="ECO:0000256" key="2">
    <source>
        <dbReference type="ARBA" id="ARBA00007025"/>
    </source>
</evidence>
<keyword evidence="16" id="KW-1185">Reference proteome</keyword>
<dbReference type="Gene3D" id="3.40.50.300">
    <property type="entry name" value="P-loop containing nucleotide triphosphate hydrolases"/>
    <property type="match status" value="1"/>
</dbReference>
<dbReference type="InterPro" id="IPR038718">
    <property type="entry name" value="SNF2-like_sf"/>
</dbReference>
<evidence type="ECO:0000256" key="11">
    <source>
        <dbReference type="SAM" id="MobiDB-lite"/>
    </source>
</evidence>
<dbReference type="PROSITE" id="PS51194">
    <property type="entry name" value="HELICASE_CTER"/>
    <property type="match status" value="1"/>
</dbReference>
<dbReference type="InterPro" id="IPR050628">
    <property type="entry name" value="SNF2_RAD54_helicase_TF"/>
</dbReference>
<dbReference type="Pfam" id="PF00271">
    <property type="entry name" value="Helicase_C"/>
    <property type="match status" value="1"/>
</dbReference>
<evidence type="ECO:0000256" key="9">
    <source>
        <dbReference type="ARBA" id="ARBA00022840"/>
    </source>
</evidence>
<dbReference type="InParanoid" id="A0A165JD77"/>
<dbReference type="CDD" id="cd18793">
    <property type="entry name" value="SF2_C_SNF"/>
    <property type="match status" value="1"/>
</dbReference>
<protein>
    <submittedName>
        <fullName evidence="15">Uncharacterized protein</fullName>
    </submittedName>
</protein>
<dbReference type="SUPFAM" id="SSF52540">
    <property type="entry name" value="P-loop containing nucleoside triphosphate hydrolases"/>
    <property type="match status" value="2"/>
</dbReference>
<feature type="region of interest" description="Disordered" evidence="11">
    <location>
        <begin position="1127"/>
        <end position="1229"/>
    </location>
</feature>
<evidence type="ECO:0000259" key="13">
    <source>
        <dbReference type="PROSITE" id="PS51192"/>
    </source>
</evidence>
<gene>
    <name evidence="15" type="ORF">CALCODRAFT_490930</name>
</gene>
<dbReference type="EMBL" id="KV423921">
    <property type="protein sequence ID" value="KZT61690.1"/>
    <property type="molecule type" value="Genomic_DNA"/>
</dbReference>